<keyword evidence="3" id="KW-1185">Reference proteome</keyword>
<name>A0ABS1MHJ5_9NOCA</name>
<organism evidence="2 3">
    <name type="scientific">Nocardia acididurans</name>
    <dbReference type="NCBI Taxonomy" id="2802282"/>
    <lineage>
        <taxon>Bacteria</taxon>
        <taxon>Bacillati</taxon>
        <taxon>Actinomycetota</taxon>
        <taxon>Actinomycetes</taxon>
        <taxon>Mycobacteriales</taxon>
        <taxon>Nocardiaceae</taxon>
        <taxon>Nocardia</taxon>
    </lineage>
</organism>
<dbReference type="InterPro" id="IPR058776">
    <property type="entry name" value="KhtT-like_N"/>
</dbReference>
<dbReference type="EMBL" id="JAERRJ010000023">
    <property type="protein sequence ID" value="MBL1080054.1"/>
    <property type="molecule type" value="Genomic_DNA"/>
</dbReference>
<protein>
    <recommendedName>
        <fullName evidence="1">Potassium/proton antiporter subunit KhtT-like N-terminal domain-containing protein</fullName>
    </recommendedName>
</protein>
<evidence type="ECO:0000313" key="2">
    <source>
        <dbReference type="EMBL" id="MBL1080054.1"/>
    </source>
</evidence>
<sequence>MQVERTTVPGLGVVHHLRTRSGAHFAVLSEANGRKHVMFYSSEQADEPYADILLDADEADECAQLLHSTSITDRVARLEQLLARLTHGQAPTS</sequence>
<evidence type="ECO:0000313" key="3">
    <source>
        <dbReference type="Proteomes" id="UP000602198"/>
    </source>
</evidence>
<reference evidence="2 3" key="1">
    <citation type="submission" date="2021-01" db="EMBL/GenBank/DDBJ databases">
        <title>WGS of actinomycetes isolated from Thailand.</title>
        <authorList>
            <person name="Thawai C."/>
        </authorList>
    </citation>
    <scope>NUCLEOTIDE SEQUENCE [LARGE SCALE GENOMIC DNA]</scope>
    <source>
        <strain evidence="2 3">LPG 2</strain>
    </source>
</reference>
<evidence type="ECO:0000259" key="1">
    <source>
        <dbReference type="Pfam" id="PF25991"/>
    </source>
</evidence>
<proteinExistence type="predicted"/>
<dbReference type="RefSeq" id="WP_201958161.1">
    <property type="nucleotide sequence ID" value="NZ_JAERRJ010000023.1"/>
</dbReference>
<comment type="caution">
    <text evidence="2">The sequence shown here is derived from an EMBL/GenBank/DDBJ whole genome shotgun (WGS) entry which is preliminary data.</text>
</comment>
<dbReference type="Pfam" id="PF25991">
    <property type="entry name" value="KhtT_N"/>
    <property type="match status" value="1"/>
</dbReference>
<gene>
    <name evidence="2" type="ORF">JK358_37225</name>
</gene>
<dbReference type="Proteomes" id="UP000602198">
    <property type="component" value="Unassembled WGS sequence"/>
</dbReference>
<accession>A0ABS1MHJ5</accession>
<feature type="domain" description="Potassium/proton antiporter subunit KhtT-like N-terminal" evidence="1">
    <location>
        <begin position="1"/>
        <end position="69"/>
    </location>
</feature>